<protein>
    <recommendedName>
        <fullName evidence="1">tRNA-guanine(15) transglycosylase-like domain-containing protein</fullName>
    </recommendedName>
</protein>
<organism evidence="2 3">
    <name type="scientific">Deinococcus ficus</name>
    <dbReference type="NCBI Taxonomy" id="317577"/>
    <lineage>
        <taxon>Bacteria</taxon>
        <taxon>Thermotogati</taxon>
        <taxon>Deinococcota</taxon>
        <taxon>Deinococci</taxon>
        <taxon>Deinococcales</taxon>
        <taxon>Deinococcaceae</taxon>
        <taxon>Deinococcus</taxon>
    </lineage>
</organism>
<dbReference type="SUPFAM" id="SSF51713">
    <property type="entry name" value="tRNA-guanine transglycosylase"/>
    <property type="match status" value="1"/>
</dbReference>
<feature type="domain" description="tRNA-guanine(15) transglycosylase-like" evidence="1">
    <location>
        <begin position="54"/>
        <end position="232"/>
    </location>
</feature>
<accession>A0A221T2W6</accession>
<dbReference type="InterPro" id="IPR002616">
    <property type="entry name" value="tRNA_ribo_trans-like"/>
</dbReference>
<keyword evidence="3" id="KW-1185">Reference proteome</keyword>
<dbReference type="KEGG" id="dfc:DFI_18545"/>
<geneLocation type="plasmid" evidence="3">
    <name>pdfi3</name>
</geneLocation>
<dbReference type="GO" id="GO:0006400">
    <property type="term" value="P:tRNA modification"/>
    <property type="evidence" value="ECO:0007669"/>
    <property type="project" value="InterPro"/>
</dbReference>
<evidence type="ECO:0000313" key="2">
    <source>
        <dbReference type="EMBL" id="ASN83200.1"/>
    </source>
</evidence>
<gene>
    <name evidence="2" type="ORF">DFI_18545</name>
</gene>
<dbReference type="Proteomes" id="UP000259030">
    <property type="component" value="Plasmid pDFI3"/>
</dbReference>
<dbReference type="EMBL" id="CP021084">
    <property type="protein sequence ID" value="ASN83200.1"/>
    <property type="molecule type" value="Genomic_DNA"/>
</dbReference>
<reference evidence="2 3" key="1">
    <citation type="submission" date="2017-05" db="EMBL/GenBank/DDBJ databases">
        <title>The complete genome sequence of Deinococcus ficus isolated from the rhizosphere of the Ficus religiosa L. in Taiwan.</title>
        <authorList>
            <person name="Wu K.-M."/>
            <person name="Liao T.-L."/>
            <person name="Liu Y.-M."/>
            <person name="Young C.-C."/>
            <person name="Tsai S.-F."/>
        </authorList>
    </citation>
    <scope>NUCLEOTIDE SEQUENCE [LARGE SCALE GENOMIC DNA]</scope>
    <source>
        <strain evidence="2 3">CC-FR2-10</strain>
        <plasmid evidence="3">pdfi3</plasmid>
    </source>
</reference>
<proteinExistence type="predicted"/>
<dbReference type="Pfam" id="PF01702">
    <property type="entry name" value="TGT"/>
    <property type="match status" value="1"/>
</dbReference>
<evidence type="ECO:0000259" key="1">
    <source>
        <dbReference type="Pfam" id="PF01702"/>
    </source>
</evidence>
<name>A0A221T2W6_9DEIO</name>
<sequence length="264" mass="28526">MTQTSPIQGFVPVLTLRFPLDALLRPYVERLSPAALISVPELQHRRDGTLPDLPLMIDSGGYAALQPGAQVSRRGGLGILTLADGRQITPRDVHAEQERHAHTGFTLDFPCPDQLGAEERARRLDLGLANARWALRQPRRFQLYACVQPGQAAAPFLALEPDGLALGGLAPHSRDRGRIHDAVREVRQQMPAGMPLHVFGIGHPDSLRAVFAAGATSADSSACQRLAADGRSWQGEALSDPAPHERLRFALHNLLAATEAGARP</sequence>
<keyword evidence="2" id="KW-0614">Plasmid</keyword>
<evidence type="ECO:0000313" key="3">
    <source>
        <dbReference type="Proteomes" id="UP000259030"/>
    </source>
</evidence>
<dbReference type="RefSeq" id="WP_118376043.1">
    <property type="nucleotide sequence ID" value="NZ_CP021084.1"/>
</dbReference>
<dbReference type="InterPro" id="IPR036511">
    <property type="entry name" value="TGT-like_sf"/>
</dbReference>
<dbReference type="Gene3D" id="3.20.20.105">
    <property type="entry name" value="Queuine tRNA-ribosyltransferase-like"/>
    <property type="match status" value="1"/>
</dbReference>
<dbReference type="AlphaFoldDB" id="A0A221T2W6"/>